<dbReference type="InterPro" id="IPR025960">
    <property type="entry name" value="RVT_N"/>
</dbReference>
<dbReference type="Pfam" id="PF13655">
    <property type="entry name" value="RVT_N"/>
    <property type="match status" value="1"/>
</dbReference>
<accession>A0A1C9CC39</accession>
<dbReference type="EMBL" id="KX284717">
    <property type="protein sequence ID" value="AOM65935.1"/>
    <property type="molecule type" value="Genomic_DNA"/>
</dbReference>
<organism evidence="2">
    <name type="scientific">Asparagopsis taxiformis</name>
    <dbReference type="NCBI Taxonomy" id="260499"/>
    <lineage>
        <taxon>Eukaryota</taxon>
        <taxon>Rhodophyta</taxon>
        <taxon>Florideophyceae</taxon>
        <taxon>Rhodymeniophycidae</taxon>
        <taxon>Bonnemaisoniales</taxon>
        <taxon>Bonnemaisoniaceae</taxon>
        <taxon>Asparagopsis</taxon>
    </lineage>
</organism>
<gene>
    <name evidence="2" type="primary">orf148</name>
    <name evidence="2" type="ORF">Aspa_056</name>
</gene>
<name>A0A1C9CC39_9FLOR</name>
<dbReference type="AlphaFoldDB" id="A0A1C9CC39"/>
<dbReference type="RefSeq" id="YP_009294452.1">
    <property type="nucleotide sequence ID" value="NC_031148.1"/>
</dbReference>
<geneLocation type="plastid" evidence="2"/>
<feature type="domain" description="Reverse transcriptase N-terminal" evidence="1">
    <location>
        <begin position="12"/>
        <end position="65"/>
    </location>
</feature>
<evidence type="ECO:0000259" key="1">
    <source>
        <dbReference type="Pfam" id="PF13655"/>
    </source>
</evidence>
<sequence length="417" mass="51200">MYSLKINNSFQWNSLTWDQIYTKYFLIQKQIHNAALKCEYNKVYKLQNYVANSYEIKLLAIEHICKSFVQYKYYISSEEKKLIFQSFYNNNKITCKNILFIKEKVQQHILYLIHQSDWKVKFEPTIESKINNFQVHNLYNRLTDFFDIKLNKKSVYCLTYTMYEKYINISYLANKILKINPISHKIKKWFDFQYYWEEKINNIFVLEISRQFTNYSNNLYNIYEKILFNGLEWHFLISMQMSNTSYNYYIFQNNNIFKERNNWLILSSTKNSNQYINNLTTILDLCFYNTNPFRISLLNNCQYNLHNDILSTFQPRQEIQKIILSEIRQILYHKNIYNKWKPNINLSLNNCLNRINTKFIKWSKYYSNILNEYTIQECYEIIDTILYRWVKKYCNISEIFKLKNNKIKITDFIKKIY</sequence>
<keyword evidence="2" id="KW-0934">Plastid</keyword>
<reference evidence="2" key="1">
    <citation type="journal article" date="2016" name="BMC Biol.">
        <title>Parallel evolution of highly conserved plastid genome architecture in red seaweeds and seed plants.</title>
        <authorList>
            <person name="Lee J."/>
            <person name="Cho C.H."/>
            <person name="Park S.I."/>
            <person name="Choi J.W."/>
            <person name="Song H.S."/>
            <person name="West J.A."/>
            <person name="Bhattacharya D."/>
            <person name="Yoon H.S."/>
        </authorList>
    </citation>
    <scope>NUCLEOTIDE SEQUENCE</scope>
</reference>
<protein>
    <recommendedName>
        <fullName evidence="1">Reverse transcriptase N-terminal domain-containing protein</fullName>
    </recommendedName>
</protein>
<evidence type="ECO:0000313" key="2">
    <source>
        <dbReference type="EMBL" id="AOM65935.1"/>
    </source>
</evidence>
<proteinExistence type="predicted"/>
<dbReference type="GeneID" id="29070588"/>